<dbReference type="InterPro" id="IPR027417">
    <property type="entry name" value="P-loop_NTPase"/>
</dbReference>
<keyword evidence="3" id="KW-1185">Reference proteome</keyword>
<organism evidence="2 3">
    <name type="scientific">Acetobacter aceti NBRC 14818</name>
    <dbReference type="NCBI Taxonomy" id="887700"/>
    <lineage>
        <taxon>Bacteria</taxon>
        <taxon>Pseudomonadati</taxon>
        <taxon>Pseudomonadota</taxon>
        <taxon>Alphaproteobacteria</taxon>
        <taxon>Acetobacterales</taxon>
        <taxon>Acetobacteraceae</taxon>
        <taxon>Acetobacter</taxon>
        <taxon>Acetobacter subgen. Acetobacter</taxon>
    </lineage>
</organism>
<dbReference type="PANTHER" id="PTHR30121">
    <property type="entry name" value="UNCHARACTERIZED PROTEIN YJGR-RELATED"/>
    <property type="match status" value="1"/>
</dbReference>
<protein>
    <recommendedName>
        <fullName evidence="1">Type IV secretion system coupling protein TraD DNA-binding domain-containing protein</fullName>
    </recommendedName>
</protein>
<gene>
    <name evidence="2" type="ORF">EMQ_2238</name>
</gene>
<dbReference type="AlphaFoldDB" id="A0AB33IL59"/>
<evidence type="ECO:0000313" key="2">
    <source>
        <dbReference type="EMBL" id="BCK76632.1"/>
    </source>
</evidence>
<dbReference type="SUPFAM" id="SSF52540">
    <property type="entry name" value="P-loop containing nucleoside triphosphate hydrolases"/>
    <property type="match status" value="1"/>
</dbReference>
<dbReference type="InterPro" id="IPR051162">
    <property type="entry name" value="T4SS_component"/>
</dbReference>
<dbReference type="Proteomes" id="UP000516424">
    <property type="component" value="Chromosome"/>
</dbReference>
<dbReference type="InterPro" id="IPR019476">
    <property type="entry name" value="T4SS_TraD_DNA-bd"/>
</dbReference>
<proteinExistence type="predicted"/>
<evidence type="ECO:0000313" key="3">
    <source>
        <dbReference type="Proteomes" id="UP000516424"/>
    </source>
</evidence>
<sequence>MSVSLIDIVGANFRTDESKDTLNRKFMERLTLKARYAPARLAIACSLALPEPPKRVEGELGLAIKGDTLFGQGTDLAAWVALIVERSGRLDVSLRDFQALVADHWSRGLDILDDHWSAVEGDLARFTRRLTDSAGLLSGSQAEESSEDGPSPTSIELLIGEVGLNVATNERIVWTATGEGGSPHCAIMGGVGSGKTRTAMAMLRQLRKEVAVPILAFDFKGDLVGDYKLNETFSATVISPPREPVPLDVLYLNSTDPYDVKIAADQFRDSFGRLKGTRLGDKQREIVAAAAEQALRTRRPTRLSDIRDAMSREYQSSGMKHDGALASITDLCRFPLFEPMLSPSEFFKQSWIINLPKSVPEATQTMTVNLLLDALDRHLNSLPDSDKDDNGNRALRVLCMVDEAHRILSTKLPSLSSLIRQSRSKGGMVMLVSQSPDDFLGEEDDFLNEMGLTVAFTTNAKTTAVNRIFGKGSNLANLQVGECYAKMRGAGGTQRVLAWKKSEGKRQSLRGGRND</sequence>
<dbReference type="PANTHER" id="PTHR30121:SF6">
    <property type="entry name" value="SLR6007 PROTEIN"/>
    <property type="match status" value="1"/>
</dbReference>
<dbReference type="Pfam" id="PF10412">
    <property type="entry name" value="TrwB_AAD_bind"/>
    <property type="match status" value="1"/>
</dbReference>
<dbReference type="EMBL" id="AP023410">
    <property type="protein sequence ID" value="BCK76632.1"/>
    <property type="molecule type" value="Genomic_DNA"/>
</dbReference>
<reference evidence="2 3" key="1">
    <citation type="journal article" date="2011" name="Microbiology">
        <title>Transcriptome response to different carbon sources in Acetobacter aceti.</title>
        <authorList>
            <person name="Sakurai K."/>
            <person name="Arai H."/>
            <person name="Ishii M."/>
            <person name="Igarashi Y."/>
        </authorList>
    </citation>
    <scope>NUCLEOTIDE SEQUENCE [LARGE SCALE GENOMIC DNA]</scope>
    <source>
        <strain evidence="2 3">NBRC 14818</strain>
    </source>
</reference>
<feature type="domain" description="Type IV secretion system coupling protein TraD DNA-binding" evidence="1">
    <location>
        <begin position="184"/>
        <end position="315"/>
    </location>
</feature>
<dbReference type="Gene3D" id="3.40.50.300">
    <property type="entry name" value="P-loop containing nucleotide triphosphate hydrolases"/>
    <property type="match status" value="2"/>
</dbReference>
<evidence type="ECO:0000259" key="1">
    <source>
        <dbReference type="Pfam" id="PF10412"/>
    </source>
</evidence>
<name>A0AB33IL59_ACEAC</name>
<dbReference type="RefSeq" id="WP_010666007.1">
    <property type="nucleotide sequence ID" value="NZ_AP023410.1"/>
</dbReference>
<accession>A0AB33IL59</accession>